<dbReference type="EnsemblFungi" id="PTTG_04402-t43_1">
    <property type="protein sequence ID" value="PTTG_04402-t43_1-p1"/>
    <property type="gene ID" value="PTTG_04402"/>
</dbReference>
<reference evidence="2" key="1">
    <citation type="submission" date="2009-11" db="EMBL/GenBank/DDBJ databases">
        <authorList>
            <consortium name="The Broad Institute Genome Sequencing Platform"/>
            <person name="Ward D."/>
            <person name="Feldgarden M."/>
            <person name="Earl A."/>
            <person name="Young S.K."/>
            <person name="Zeng Q."/>
            <person name="Koehrsen M."/>
            <person name="Alvarado L."/>
            <person name="Berlin A."/>
            <person name="Bochicchio J."/>
            <person name="Borenstein D."/>
            <person name="Chapman S.B."/>
            <person name="Chen Z."/>
            <person name="Engels R."/>
            <person name="Freedman E."/>
            <person name="Gellesch M."/>
            <person name="Goldberg J."/>
            <person name="Griggs A."/>
            <person name="Gujja S."/>
            <person name="Heilman E."/>
            <person name="Heiman D."/>
            <person name="Hepburn T."/>
            <person name="Howarth C."/>
            <person name="Jen D."/>
            <person name="Larson L."/>
            <person name="Lewis B."/>
            <person name="Mehta T."/>
            <person name="Park D."/>
            <person name="Pearson M."/>
            <person name="Roberts A."/>
            <person name="Saif S."/>
            <person name="Shea T."/>
            <person name="Shenoy N."/>
            <person name="Sisk P."/>
            <person name="Stolte C."/>
            <person name="Sykes S."/>
            <person name="Thomson T."/>
            <person name="Walk T."/>
            <person name="White J."/>
            <person name="Yandava C."/>
            <person name="Izard J."/>
            <person name="Baranova O.V."/>
            <person name="Blanton J.M."/>
            <person name="Tanner A.C."/>
            <person name="Dewhirst F.E."/>
            <person name="Haas B."/>
            <person name="Nusbaum C."/>
            <person name="Birren B."/>
        </authorList>
    </citation>
    <scope>NUCLEOTIDE SEQUENCE [LARGE SCALE GENOMIC DNA]</scope>
    <source>
        <strain evidence="2">1-1 BBBD Race 1</strain>
    </source>
</reference>
<evidence type="ECO:0000313" key="3">
    <source>
        <dbReference type="EnsemblFungi" id="PTTG_04402-t43_1-p1"/>
    </source>
</evidence>
<name>A0A0C4EUC3_PUCT1</name>
<protein>
    <submittedName>
        <fullName evidence="2 3">Uncharacterized protein</fullName>
    </submittedName>
</protein>
<organism evidence="2">
    <name type="scientific">Puccinia triticina (isolate 1-1 / race 1 (BBBD))</name>
    <name type="common">Brown leaf rust fungus</name>
    <dbReference type="NCBI Taxonomy" id="630390"/>
    <lineage>
        <taxon>Eukaryota</taxon>
        <taxon>Fungi</taxon>
        <taxon>Dikarya</taxon>
        <taxon>Basidiomycota</taxon>
        <taxon>Pucciniomycotina</taxon>
        <taxon>Pucciniomycetes</taxon>
        <taxon>Pucciniales</taxon>
        <taxon>Pucciniaceae</taxon>
        <taxon>Puccinia</taxon>
    </lineage>
</organism>
<keyword evidence="4" id="KW-1185">Reference proteome</keyword>
<dbReference type="EMBL" id="ADAS02000045">
    <property type="protein sequence ID" value="OAV93908.1"/>
    <property type="molecule type" value="Genomic_DNA"/>
</dbReference>
<dbReference type="AlphaFoldDB" id="A0A0C4EUC3"/>
<proteinExistence type="predicted"/>
<reference evidence="3" key="4">
    <citation type="submission" date="2025-05" db="UniProtKB">
        <authorList>
            <consortium name="EnsemblFungi"/>
        </authorList>
    </citation>
    <scope>IDENTIFICATION</scope>
    <source>
        <strain evidence="3">isolate 1-1 / race 1 (BBBD)</strain>
    </source>
</reference>
<dbReference type="OMA" id="VPIDICC"/>
<dbReference type="VEuPathDB" id="FungiDB:PTTG_04402"/>
<evidence type="ECO:0000256" key="1">
    <source>
        <dbReference type="SAM" id="MobiDB-lite"/>
    </source>
</evidence>
<gene>
    <name evidence="2" type="ORF">PTTG_04402</name>
</gene>
<feature type="region of interest" description="Disordered" evidence="1">
    <location>
        <begin position="204"/>
        <end position="239"/>
    </location>
</feature>
<reference evidence="2" key="2">
    <citation type="submission" date="2016-05" db="EMBL/GenBank/DDBJ databases">
        <title>Comparative analysis highlights variable genome content of wheat rusts and divergence of the mating loci.</title>
        <authorList>
            <person name="Cuomo C.A."/>
            <person name="Bakkeren G."/>
            <person name="Szabo L."/>
            <person name="Khalil H."/>
            <person name="Joly D."/>
            <person name="Goldberg J."/>
            <person name="Young S."/>
            <person name="Zeng Q."/>
            <person name="Fellers J."/>
        </authorList>
    </citation>
    <scope>NUCLEOTIDE SEQUENCE [LARGE SCALE GENOMIC DNA]</scope>
    <source>
        <strain evidence="2">1-1 BBBD Race 1</strain>
    </source>
</reference>
<accession>A0A0C4EUC3</accession>
<evidence type="ECO:0000313" key="4">
    <source>
        <dbReference type="Proteomes" id="UP000005240"/>
    </source>
</evidence>
<dbReference type="OrthoDB" id="2496866at2759"/>
<evidence type="ECO:0000313" key="2">
    <source>
        <dbReference type="EMBL" id="OAV93908.1"/>
    </source>
</evidence>
<reference evidence="3 4" key="3">
    <citation type="journal article" date="2017" name="G3 (Bethesda)">
        <title>Comparative analysis highlights variable genome content of wheat rusts and divergence of the mating loci.</title>
        <authorList>
            <person name="Cuomo C.A."/>
            <person name="Bakkeren G."/>
            <person name="Khalil H.B."/>
            <person name="Panwar V."/>
            <person name="Joly D."/>
            <person name="Linning R."/>
            <person name="Sakthikumar S."/>
            <person name="Song X."/>
            <person name="Adiconis X."/>
            <person name="Fan L."/>
            <person name="Goldberg J.M."/>
            <person name="Levin J.Z."/>
            <person name="Young S."/>
            <person name="Zeng Q."/>
            <person name="Anikster Y."/>
            <person name="Bruce M."/>
            <person name="Wang M."/>
            <person name="Yin C."/>
            <person name="McCallum B."/>
            <person name="Szabo L.J."/>
            <person name="Hulbert S."/>
            <person name="Chen X."/>
            <person name="Fellers J.P."/>
        </authorList>
    </citation>
    <scope>NUCLEOTIDE SEQUENCE</scope>
    <source>
        <strain evidence="4">Isolate 1-1 / race 1 (BBBD)</strain>
        <strain evidence="3">isolate 1-1 / race 1 (BBBD)</strain>
    </source>
</reference>
<dbReference type="Proteomes" id="UP000005240">
    <property type="component" value="Unassembled WGS sequence"/>
</dbReference>
<sequence>MFPGHPDYILCEETQQNENNVVDTTFPTRMVPIDICCLLFLKNEQSIELVGAPESLIKWTKVSSKAWMLPWLAHIQSMHWKEFHNGALDFLSQKCLALLPAMQKANQGKEISWFGSISGHPKYGPPHGFLLQGHLDFLGFGAAAYEAHPEDVKFQLIMEDPRDDPSEMKYTWTLTEDAHNSVIPGGPPKMLLTQTYQRTLASVANNRDSSDVDELASTDNTSDASHRAEGHIAKHQRKNAHTPIDYSSDIEIVDLPKRLFLPKITAPIPFEAKTTTSQSSAKVPRVPMGPARRAMEQINMETYLWVAHIDTNDMDTCKLLKKHKITHWSFFRSSDKDDLMALGFSIGAARSLWEGVPRLEEYVDDLDHNRCVFSPPASSHL</sequence>